<dbReference type="InterPro" id="IPR000172">
    <property type="entry name" value="GMC_OxRdtase_N"/>
</dbReference>
<dbReference type="Gene3D" id="3.50.50.60">
    <property type="entry name" value="FAD/NAD(P)-binding domain"/>
    <property type="match status" value="1"/>
</dbReference>
<dbReference type="EMBL" id="LKEB01000002">
    <property type="protein sequence ID" value="ROW17644.1"/>
    <property type="molecule type" value="Genomic_DNA"/>
</dbReference>
<dbReference type="SUPFAM" id="SSF51905">
    <property type="entry name" value="FAD/NAD(P)-binding domain"/>
    <property type="match status" value="1"/>
</dbReference>
<keyword evidence="4" id="KW-1185">Reference proteome</keyword>
<name>A0A423XMG1_9PEZI</name>
<dbReference type="AlphaFoldDB" id="A0A423XMG1"/>
<dbReference type="GO" id="GO:0050660">
    <property type="term" value="F:flavin adenine dinucleotide binding"/>
    <property type="evidence" value="ECO:0007669"/>
    <property type="project" value="InterPro"/>
</dbReference>
<comment type="caution">
    <text evidence="3">The sequence shown here is derived from an EMBL/GenBank/DDBJ whole genome shotgun (WGS) entry which is preliminary data.</text>
</comment>
<dbReference type="Pfam" id="PF00732">
    <property type="entry name" value="GMC_oxred_N"/>
    <property type="match status" value="1"/>
</dbReference>
<dbReference type="STRING" id="1230097.A0A423XMG1"/>
<dbReference type="InterPro" id="IPR036188">
    <property type="entry name" value="FAD/NAD-bd_sf"/>
</dbReference>
<gene>
    <name evidence="3" type="ORF">VPNG_00852</name>
</gene>
<evidence type="ECO:0000259" key="2">
    <source>
        <dbReference type="Pfam" id="PF00732"/>
    </source>
</evidence>
<dbReference type="SUPFAM" id="SSF54373">
    <property type="entry name" value="FAD-linked reductases, C-terminal domain"/>
    <property type="match status" value="1"/>
</dbReference>
<dbReference type="InterPro" id="IPR012132">
    <property type="entry name" value="GMC_OxRdtase"/>
</dbReference>
<dbReference type="PANTHER" id="PTHR11552:SF138">
    <property type="entry name" value="DEHYDROGENASE PKFF-RELATED"/>
    <property type="match status" value="1"/>
</dbReference>
<reference evidence="3 4" key="1">
    <citation type="submission" date="2015-09" db="EMBL/GenBank/DDBJ databases">
        <title>Host preference determinants of Valsa canker pathogens revealed by comparative genomics.</title>
        <authorList>
            <person name="Yin Z."/>
            <person name="Huang L."/>
        </authorList>
    </citation>
    <scope>NUCLEOTIDE SEQUENCE [LARGE SCALE GENOMIC DNA]</scope>
    <source>
        <strain evidence="3 4">SXYLt</strain>
    </source>
</reference>
<dbReference type="Proteomes" id="UP000285146">
    <property type="component" value="Unassembled WGS sequence"/>
</dbReference>
<feature type="domain" description="Glucose-methanol-choline oxidoreductase N-terminal" evidence="2">
    <location>
        <begin position="2"/>
        <end position="79"/>
    </location>
</feature>
<sequence length="165" mass="17732">MAKRILFDVIDRATGVRLDTAGLSYEISAAKEVIVSVGVFGSPQLLQASSIGPTKLLSQHGFPVVVDRPGVGEGMQNHFYFTIECISAAGFVGYQDSTTAAPTDGQNYASLDTSVNPAINPNFLPDPVDIEFRIGEQYFPGNGTQTDDEIKASIREEYNTTLHGS</sequence>
<accession>A0A423XMG1</accession>
<evidence type="ECO:0000256" key="1">
    <source>
        <dbReference type="ARBA" id="ARBA00010790"/>
    </source>
</evidence>
<protein>
    <recommendedName>
        <fullName evidence="2">Glucose-methanol-choline oxidoreductase N-terminal domain-containing protein</fullName>
    </recommendedName>
</protein>
<organism evidence="3 4">
    <name type="scientific">Cytospora leucostoma</name>
    <dbReference type="NCBI Taxonomy" id="1230097"/>
    <lineage>
        <taxon>Eukaryota</taxon>
        <taxon>Fungi</taxon>
        <taxon>Dikarya</taxon>
        <taxon>Ascomycota</taxon>
        <taxon>Pezizomycotina</taxon>
        <taxon>Sordariomycetes</taxon>
        <taxon>Sordariomycetidae</taxon>
        <taxon>Diaporthales</taxon>
        <taxon>Cytosporaceae</taxon>
        <taxon>Cytospora</taxon>
    </lineage>
</organism>
<dbReference type="GO" id="GO:0016614">
    <property type="term" value="F:oxidoreductase activity, acting on CH-OH group of donors"/>
    <property type="evidence" value="ECO:0007669"/>
    <property type="project" value="InterPro"/>
</dbReference>
<evidence type="ECO:0000313" key="4">
    <source>
        <dbReference type="Proteomes" id="UP000285146"/>
    </source>
</evidence>
<proteinExistence type="inferred from homology"/>
<dbReference type="InParanoid" id="A0A423XMG1"/>
<comment type="similarity">
    <text evidence="1">Belongs to the GMC oxidoreductase family.</text>
</comment>
<dbReference type="PANTHER" id="PTHR11552">
    <property type="entry name" value="GLUCOSE-METHANOL-CHOLINE GMC OXIDOREDUCTASE"/>
    <property type="match status" value="1"/>
</dbReference>
<dbReference type="GO" id="GO:0044550">
    <property type="term" value="P:secondary metabolite biosynthetic process"/>
    <property type="evidence" value="ECO:0007669"/>
    <property type="project" value="TreeGrafter"/>
</dbReference>
<evidence type="ECO:0000313" key="3">
    <source>
        <dbReference type="EMBL" id="ROW17644.1"/>
    </source>
</evidence>
<dbReference type="OrthoDB" id="269227at2759"/>